<dbReference type="OrthoDB" id="9791302at2"/>
<accession>I4D658</accession>
<reference evidence="2 3" key="1">
    <citation type="journal article" date="2012" name="J. Bacteriol.">
        <title>Complete genome sequences of Desulfosporosinus orientis DSM765T, Desulfosporosinus youngiae DSM17734T, Desulfosporosinus meridiei DSM13257T, and Desulfosporosinus acidiphilus DSM22704T.</title>
        <authorList>
            <person name="Pester M."/>
            <person name="Brambilla E."/>
            <person name="Alazard D."/>
            <person name="Rattei T."/>
            <person name="Weinmaier T."/>
            <person name="Han J."/>
            <person name="Lucas S."/>
            <person name="Lapidus A."/>
            <person name="Cheng J.F."/>
            <person name="Goodwin L."/>
            <person name="Pitluck S."/>
            <person name="Peters L."/>
            <person name="Ovchinnikova G."/>
            <person name="Teshima H."/>
            <person name="Detter J.C."/>
            <person name="Han C.S."/>
            <person name="Tapia R."/>
            <person name="Land M.L."/>
            <person name="Hauser L."/>
            <person name="Kyrpides N.C."/>
            <person name="Ivanova N.N."/>
            <person name="Pagani I."/>
            <person name="Huntmann M."/>
            <person name="Wei C.L."/>
            <person name="Davenport K.W."/>
            <person name="Daligault H."/>
            <person name="Chain P.S."/>
            <person name="Chen A."/>
            <person name="Mavromatis K."/>
            <person name="Markowitz V."/>
            <person name="Szeto E."/>
            <person name="Mikhailova N."/>
            <person name="Pati A."/>
            <person name="Wagner M."/>
            <person name="Woyke T."/>
            <person name="Ollivier B."/>
            <person name="Klenk H.P."/>
            <person name="Spring S."/>
            <person name="Loy A."/>
        </authorList>
    </citation>
    <scope>NUCLEOTIDE SEQUENCE [LARGE SCALE GENOMIC DNA]</scope>
    <source>
        <strain evidence="3">DSM 22704 / JCM 16185 / SJ4</strain>
    </source>
</reference>
<sequence>MGIQTGVTSATAKDAVNAQGNVLDNVKVSPEQNIYATILLICSWAGIIGMLITFIGYMAGAFSPIVKPSDMPQFWGMNVHQYLAATNAPSGWSWLGYINHGDYMNYVGLAFLGIVSTLGYVSLFINYLRKKDLTYTLMVSCEIIIIVLAASGIFHVAE</sequence>
<feature type="transmembrane region" description="Helical" evidence="1">
    <location>
        <begin position="103"/>
        <end position="128"/>
    </location>
</feature>
<dbReference type="HOGENOM" id="CLU_151167_0_0_9"/>
<proteinExistence type="predicted"/>
<gene>
    <name evidence="2" type="ordered locus">Desaci_2329</name>
</gene>
<keyword evidence="1" id="KW-0472">Membrane</keyword>
<name>I4D658_DESAJ</name>
<evidence type="ECO:0008006" key="4">
    <source>
        <dbReference type="Google" id="ProtNLM"/>
    </source>
</evidence>
<dbReference type="eggNOG" id="ENOG5032U1K">
    <property type="taxonomic scope" value="Bacteria"/>
</dbReference>
<evidence type="ECO:0000256" key="1">
    <source>
        <dbReference type="SAM" id="Phobius"/>
    </source>
</evidence>
<keyword evidence="1" id="KW-0812">Transmembrane</keyword>
<feature type="transmembrane region" description="Helical" evidence="1">
    <location>
        <begin position="34"/>
        <end position="58"/>
    </location>
</feature>
<dbReference type="STRING" id="646529.Desaci_2329"/>
<dbReference type="Proteomes" id="UP000002892">
    <property type="component" value="Chromosome"/>
</dbReference>
<evidence type="ECO:0000313" key="2">
    <source>
        <dbReference type="EMBL" id="AFM41282.1"/>
    </source>
</evidence>
<dbReference type="RefSeq" id="WP_014827285.1">
    <property type="nucleotide sequence ID" value="NC_018068.1"/>
</dbReference>
<dbReference type="AlphaFoldDB" id="I4D658"/>
<evidence type="ECO:0000313" key="3">
    <source>
        <dbReference type="Proteomes" id="UP000002892"/>
    </source>
</evidence>
<dbReference type="KEGG" id="dai:Desaci_2329"/>
<keyword evidence="1" id="KW-1133">Transmembrane helix</keyword>
<organism evidence="2 3">
    <name type="scientific">Desulfosporosinus acidiphilus (strain DSM 22704 / JCM 16185 / SJ4)</name>
    <dbReference type="NCBI Taxonomy" id="646529"/>
    <lineage>
        <taxon>Bacteria</taxon>
        <taxon>Bacillati</taxon>
        <taxon>Bacillota</taxon>
        <taxon>Clostridia</taxon>
        <taxon>Eubacteriales</taxon>
        <taxon>Desulfitobacteriaceae</taxon>
        <taxon>Desulfosporosinus</taxon>
    </lineage>
</organism>
<keyword evidence="3" id="KW-1185">Reference proteome</keyword>
<dbReference type="EMBL" id="CP003639">
    <property type="protein sequence ID" value="AFM41282.1"/>
    <property type="molecule type" value="Genomic_DNA"/>
</dbReference>
<protein>
    <recommendedName>
        <fullName evidence="4">DUF1634 domain-containing protein</fullName>
    </recommendedName>
</protein>
<feature type="transmembrane region" description="Helical" evidence="1">
    <location>
        <begin position="135"/>
        <end position="157"/>
    </location>
</feature>